<dbReference type="KEGG" id="ptm:GSPATT00029992001"/>
<dbReference type="EMBL" id="CT868002">
    <property type="protein sequence ID" value="CAK59359.1"/>
    <property type="molecule type" value="Genomic_DNA"/>
</dbReference>
<evidence type="ECO:0000313" key="2">
    <source>
        <dbReference type="Proteomes" id="UP000000600"/>
    </source>
</evidence>
<dbReference type="OrthoDB" id="287532at2759"/>
<dbReference type="InParanoid" id="A0BLE2"/>
<dbReference type="HOGENOM" id="CLU_000618_0_0_1"/>
<dbReference type="RefSeq" id="XP_001426757.1">
    <property type="nucleotide sequence ID" value="XM_001426720.1"/>
</dbReference>
<accession>A0BLE2</accession>
<organism evidence="1 2">
    <name type="scientific">Paramecium tetraurelia</name>
    <dbReference type="NCBI Taxonomy" id="5888"/>
    <lineage>
        <taxon>Eukaryota</taxon>
        <taxon>Sar</taxon>
        <taxon>Alveolata</taxon>
        <taxon>Ciliophora</taxon>
        <taxon>Intramacronucleata</taxon>
        <taxon>Oligohymenophorea</taxon>
        <taxon>Peniculida</taxon>
        <taxon>Parameciidae</taxon>
        <taxon>Paramecium</taxon>
    </lineage>
</organism>
<gene>
    <name evidence="1" type="ORF">GSPATT00029992001</name>
</gene>
<name>A0BLE2_PARTE</name>
<evidence type="ECO:0000313" key="1">
    <source>
        <dbReference type="EMBL" id="CAK59359.1"/>
    </source>
</evidence>
<dbReference type="eggNOG" id="ENOG502SHY7">
    <property type="taxonomic scope" value="Eukaryota"/>
</dbReference>
<keyword evidence="2" id="KW-1185">Reference proteome</keyword>
<dbReference type="Proteomes" id="UP000000600">
    <property type="component" value="Unassembled WGS sequence"/>
</dbReference>
<proteinExistence type="predicted"/>
<dbReference type="OMA" id="RIMISGV"/>
<reference evidence="1 2" key="1">
    <citation type="journal article" date="2006" name="Nature">
        <title>Global trends of whole-genome duplications revealed by the ciliate Paramecium tetraurelia.</title>
        <authorList>
            <consortium name="Genoscope"/>
            <person name="Aury J.-M."/>
            <person name="Jaillon O."/>
            <person name="Duret L."/>
            <person name="Noel B."/>
            <person name="Jubin C."/>
            <person name="Porcel B.M."/>
            <person name="Segurens B."/>
            <person name="Daubin V."/>
            <person name="Anthouard V."/>
            <person name="Aiach N."/>
            <person name="Arnaiz O."/>
            <person name="Billaut A."/>
            <person name="Beisson J."/>
            <person name="Blanc I."/>
            <person name="Bouhouche K."/>
            <person name="Camara F."/>
            <person name="Duharcourt S."/>
            <person name="Guigo R."/>
            <person name="Gogendeau D."/>
            <person name="Katinka M."/>
            <person name="Keller A.-M."/>
            <person name="Kissmehl R."/>
            <person name="Klotz C."/>
            <person name="Koll F."/>
            <person name="Le Moue A."/>
            <person name="Lepere C."/>
            <person name="Malinsky S."/>
            <person name="Nowacki M."/>
            <person name="Nowak J.K."/>
            <person name="Plattner H."/>
            <person name="Poulain J."/>
            <person name="Ruiz F."/>
            <person name="Serrano V."/>
            <person name="Zagulski M."/>
            <person name="Dessen P."/>
            <person name="Betermier M."/>
            <person name="Weissenbach J."/>
            <person name="Scarpelli C."/>
            <person name="Schachter V."/>
            <person name="Sperling L."/>
            <person name="Meyer E."/>
            <person name="Cohen J."/>
            <person name="Wincker P."/>
        </authorList>
    </citation>
    <scope>NUCLEOTIDE SEQUENCE [LARGE SCALE GENOMIC DNA]</scope>
    <source>
        <strain evidence="1 2">Stock d4-2</strain>
    </source>
</reference>
<protein>
    <submittedName>
        <fullName evidence="1">Uncharacterized protein</fullName>
    </submittedName>
</protein>
<sequence length="2096" mass="235077">MQRERYTKHNILLQQYIIIINANTTYITNFIHQVWVHPETNRSDTNLEFGSKCQCSGLIHFQLCFGNILGIQFPNRSLVSSAIFIWAGNHGNRTCVHTDLRSFWEISYLHLLRGDEEWDQQESGMLIVYTASVQPIRNPATQGGTANFILRSKRGDNVIDENLIFGIIGIADAINTMVFGEVVVNPTGSSYAGDYTQYILKFKTTTTIIYNSYMLFTVPTDFELEPFPVCSAYPINGIQLDGTLFCSQVNQTNVVKIEGITGHVIGLQDYALKISMRNPKYAGTTKTFNLGIYKANTQMMFEEVKGISGVTIQAAQLQNVSMTQVQSFINSRSRIMDYAVKFTPTFPIPAGCNIKLIFPVYMQIVQPADYNQAGQFQMNYVKYGLEDISEDSPIGFYYQDSIQNYLRITNFQEMTMNNEICVIVRVINPSVEGYTTPLKLYVFQDITEYQLLQSDVLYAIADVASVNAGNQNVPTTNVNTWFQKPRTGFFPNYGDYSISNIYANGALATLTLNIDPSATVPKFAFIYVTVPVEFKVNNDTTTGVNAANCKFYLQQNSPTLNGFVSPTNSLTCTATDQVIKAKLPFAFDIIQYPSQALPATPLRNQWQIQLTNALFTPSLNGTYFFDVTIKDTDDLTVLDSFSYPIQINANLLTGSIVNSIPKNSKEKAIVDIQFITVLQIPSGQKQFRASDTRGFLEFHFSSAWAQDLGSGVKNGGSIPCYGVNALIPYEGSQLKCILFYSTATSKTIVRVSNFREIATNTNVRIMISGVTNPTAGTYDVDIKVFQKKNRIFTLLNQQLTVTSTLNPAPVTTTCTTAPSYSENRVGYLFDISISPCLTTAITANYYILIQLPKFDIGFIRDENTITCSLTSQLYCIPLLGSDFILIVTSATVPLSPTPIFKISNLQWPRYVEDFSTYTLNFLIINNVGLGIVQKYQFSTLTNCVPSQFSSIQSLVSNKGKGFVDATYSFTFTPQADIPQGSTIIVEFPPFYDFLNGIHLPTFSQSGLLDLSDTNQVSIQVNLKLIKITGFQQFNKSNSFQVVAVSVKNSQSYNTASGFHVYVLYNGKYVLQQLNFYSFDFTTPFKAGKIVINQITASILNADEEVDYLIEFTPQNDIPIGGQIKVMFPDDNYKKLPSTPDCRVSGGINTFQSCILNGKTFIIETNSRYKAGNGVIDLVIKGVQNPDQGTTQGFVISTEYDGVKLDGTDESNLNGRTFTSAPKTNPITLNSLVFDPKNEGEEASYRFIFLPYSSLSVSSQIEFKFPKQFDPLLGRDIQCIVNSGLSGGGYTCSVDSRIVTLKGYDAYTPEISNPIDITIFGIVNPNSNGGSTTDFLKLYIRQQGSNIYDQSNQEIAQLSFLAAPGWSPLISIDVSTYNVRWNSTYNFTFQTYKNIPKVSAKGSVLIDYPSQFEIVDGSITCSSTTLFAATLKCSSYRNRVTSSGNYDDYVGQMYIQLKKVLNPIEKGESDFFYIRTYDGLNLRIIERNFANLDPFKFSYQFPGPLIKVNNEKTVTIERGTQAINIPVTIEFPCLLNLKLLPSENEFIINPSSIPLTLGMTIQYFNISVPQSMYDGTYTIYWTLDNELDPPIYTPVKRTLITITKKQGVTITQTPILSIPIQGQSLLTEYILAAPPDTALAFRLYLQRTYYAIQLSTQAITVAAGQQKFGFAVEYNKSVNADGPQVERGYITIQTEGVNKNIYKLSSTSVEFFIISQDTKPPGWVTCKIDNIKKTSVNLLVALNEPCIVYYLIALKGTVFPSLGDFQSKVIRYSSTQSQMGYLIAYTANLQYQIPLSKLIAETEYVIHILALDRGNNQAELKTIEFKTLDRPVSCYFTLIFNQRSVSDDFVRNVTDSVAKVLGIDDYYIQQQKYYFNRLLQNSFGITVDEIKSYIDLELAAIPNSDSFPDPYDVVAGLQNKTQLLTSRIETLNLSKEVTAQKFTRYVPRFIKQPKLVYIDYQQCAIQLAISNYGWGFAVAVVFESQDQTWPSPYQIMKGLDYQNRPTPNGQIEISDPYQDFILRIHGLESETDYYIYVIGGSVRKSFLFIQLDFRAPDLMDKSEIYQDRIISFRSPQKPKLNINFGELIMLSILIFCL</sequence>
<dbReference type="GeneID" id="5012541"/>